<sequence length="1100" mass="113914">MRPRRSFAALATATAAVTVTALGVAPTAASAAPTDLFISEYVEGSSNNKAIELFNGTGAAVDLTAGGYQLQLYFNGSTTATTVALTGTVAAGDAFVFASASAGAPILAQADQTTGASLFNGDDAIVLRRGTTVLDSIGQVGVDPGTEWGTGTTSTADNTLRRLPTVAVGDTDPSDAFDPAAQWAGFPVDTFDGLGTHTVDGGGPVDAPATLTCGGALVTAAGTAATREVTATDPDDTIVELAVTAVSPTPSTGSITRTAFTQAEGLGGTARATVSASADLPAGAYTVTVTATDAGGGTATCALAVQVTRELTVGEVQGPTTDAEAGPTDRSPLAPASGNGTSSTLYDVRGVITQLTLARTSAGADQHGFFLQSRTGDTDGDPTSSDGIFVFMGAFTSLIGGYVPTVGDEVVLRARVSEYYNFTQLSGASLVRRIAGGLAVDTAVAITDAVPPVESTDAQRFWERHEGARMRVRAGSGAVSGRDVFSSTADAELWVVDRDDPLLDRADPYARRVFRDSHPLDNNPTRRFDDGNGQRTLLGSMGVKATTGDSTALLPPAHTFDTLRADAVGGVYYSFEKYGVQVESAEFDAGADPSRNNPPKPADRSQEVAVATYNVENLYDYRDDPFDGCDFAGNTGCAGVSPPFDYVPSSEADYRQQLAALADQIVKDLHAPDLILVQEAEDQDICTVAGTALSCGDTNDADGAPDSIQELALTVAATGGPAYAAAYDRTGADARGITAAFLYRTDRLSLAAATATDPLLGSAPTVQYRSAGLPTNADVQNPKALNAVLPSDVDTSTGKDGNNVFTRAPQLGRFSVAASPGSSERFTLYALSNHYSSGPDSRVGQRREQARYGAAIVTAIEAADQTARVVYGGDLNVFPRPDDPLPFGHQQLSATADQPTPSDQLAPLYEAGLHNLWDTLVAEVPSSAYSYSFEGQAQTLDHLFVNDALHDDLVQVRAAHVNADWPAEFTGDGSRGSSDHDPQVARFRSRASLTVADTSVVEGNQGTRQLTFTATVSRPLSQPVLFCAATVGVTAQVGADFDAYAGCKVLAAGQTSVVFPVSVRGDRKRESDEKLTLLVAGVPGLRLADPLAVGTITDDD</sequence>
<dbReference type="Proteomes" id="UP000198224">
    <property type="component" value="Chromosome I"/>
</dbReference>
<accession>A0A1C4VU39</accession>
<dbReference type="CDD" id="cd04486">
    <property type="entry name" value="YhcR_OBF_like"/>
    <property type="match status" value="1"/>
</dbReference>
<gene>
    <name evidence="4" type="ORF">GA0070612_1794</name>
</gene>
<evidence type="ECO:0000256" key="1">
    <source>
        <dbReference type="SAM" id="MobiDB-lite"/>
    </source>
</evidence>
<dbReference type="PANTHER" id="PTHR42834:SF1">
    <property type="entry name" value="ENDONUCLEASE_EXONUCLEASE_PHOSPHATASE FAMILY PROTEIN (AFU_ORTHOLOGUE AFUA_3G09210)"/>
    <property type="match status" value="1"/>
</dbReference>
<dbReference type="PANTHER" id="PTHR42834">
    <property type="entry name" value="ENDONUCLEASE/EXONUCLEASE/PHOSPHATASE FAMILY PROTEIN (AFU_ORTHOLOGUE AFUA_3G09210)"/>
    <property type="match status" value="1"/>
</dbReference>
<organism evidence="4 5">
    <name type="scientific">Micromonospora chokoriensis</name>
    <dbReference type="NCBI Taxonomy" id="356851"/>
    <lineage>
        <taxon>Bacteria</taxon>
        <taxon>Bacillati</taxon>
        <taxon>Actinomycetota</taxon>
        <taxon>Actinomycetes</taxon>
        <taxon>Micromonosporales</taxon>
        <taxon>Micromonosporaceae</taxon>
        <taxon>Micromonospora</taxon>
    </lineage>
</organism>
<dbReference type="Gene3D" id="2.60.40.2030">
    <property type="match status" value="1"/>
</dbReference>
<dbReference type="SUPFAM" id="SSF56219">
    <property type="entry name" value="DNase I-like"/>
    <property type="match status" value="1"/>
</dbReference>
<dbReference type="SUPFAM" id="SSF141072">
    <property type="entry name" value="CalX-like"/>
    <property type="match status" value="1"/>
</dbReference>
<dbReference type="InterPro" id="IPR038081">
    <property type="entry name" value="CalX-like_sf"/>
</dbReference>
<dbReference type="eggNOG" id="COG2374">
    <property type="taxonomic scope" value="Bacteria"/>
</dbReference>
<dbReference type="Pfam" id="PF00932">
    <property type="entry name" value="LTD"/>
    <property type="match status" value="1"/>
</dbReference>
<dbReference type="InterPro" id="IPR006311">
    <property type="entry name" value="TAT_signal"/>
</dbReference>
<evidence type="ECO:0000313" key="4">
    <source>
        <dbReference type="EMBL" id="SCE87470.1"/>
    </source>
</evidence>
<reference evidence="5" key="1">
    <citation type="submission" date="2016-06" db="EMBL/GenBank/DDBJ databases">
        <authorList>
            <person name="Varghese N."/>
            <person name="Submissions Spin"/>
        </authorList>
    </citation>
    <scope>NUCLEOTIDE SEQUENCE [LARGE SCALE GENOMIC DNA]</scope>
    <source>
        <strain evidence="5">DSM 45160</strain>
    </source>
</reference>
<dbReference type="PROSITE" id="PS51318">
    <property type="entry name" value="TAT"/>
    <property type="match status" value="1"/>
</dbReference>
<evidence type="ECO:0000256" key="2">
    <source>
        <dbReference type="SAM" id="SignalP"/>
    </source>
</evidence>
<feature type="region of interest" description="Disordered" evidence="1">
    <location>
        <begin position="515"/>
        <end position="534"/>
    </location>
</feature>
<dbReference type="InterPro" id="IPR036691">
    <property type="entry name" value="Endo/exonu/phosph_ase_sf"/>
</dbReference>
<dbReference type="EMBL" id="LT607409">
    <property type="protein sequence ID" value="SCE87470.1"/>
    <property type="molecule type" value="Genomic_DNA"/>
</dbReference>
<feature type="signal peptide" evidence="2">
    <location>
        <begin position="1"/>
        <end position="31"/>
    </location>
</feature>
<keyword evidence="2" id="KW-0732">Signal</keyword>
<evidence type="ECO:0000313" key="5">
    <source>
        <dbReference type="Proteomes" id="UP000198224"/>
    </source>
</evidence>
<protein>
    <recommendedName>
        <fullName evidence="3">LTD domain-containing protein</fullName>
    </recommendedName>
</protein>
<name>A0A1C4VU39_9ACTN</name>
<dbReference type="InterPro" id="IPR001322">
    <property type="entry name" value="Lamin_tail_dom"/>
</dbReference>
<feature type="region of interest" description="Disordered" evidence="1">
    <location>
        <begin position="315"/>
        <end position="341"/>
    </location>
</feature>
<dbReference type="AlphaFoldDB" id="A0A1C4VU39"/>
<feature type="chain" id="PRO_5008706260" description="LTD domain-containing protein" evidence="2">
    <location>
        <begin position="32"/>
        <end position="1100"/>
    </location>
</feature>
<dbReference type="RefSeq" id="WP_088987475.1">
    <property type="nucleotide sequence ID" value="NZ_LT607409.1"/>
</dbReference>
<dbReference type="PROSITE" id="PS51841">
    <property type="entry name" value="LTD"/>
    <property type="match status" value="1"/>
</dbReference>
<feature type="domain" description="LTD" evidence="3">
    <location>
        <begin position="23"/>
        <end position="141"/>
    </location>
</feature>
<keyword evidence="5" id="KW-1185">Reference proteome</keyword>
<dbReference type="Gene3D" id="3.60.10.10">
    <property type="entry name" value="Endonuclease/exonuclease/phosphatase"/>
    <property type="match status" value="1"/>
</dbReference>
<feature type="compositionally biased region" description="Basic and acidic residues" evidence="1">
    <location>
        <begin position="515"/>
        <end position="532"/>
    </location>
</feature>
<proteinExistence type="predicted"/>
<evidence type="ECO:0000259" key="3">
    <source>
        <dbReference type="PROSITE" id="PS51841"/>
    </source>
</evidence>